<evidence type="ECO:0000313" key="1">
    <source>
        <dbReference type="EMBL" id="MED6170258.1"/>
    </source>
</evidence>
<protein>
    <submittedName>
        <fullName evidence="1">Uncharacterized protein</fullName>
    </submittedName>
</protein>
<keyword evidence="2" id="KW-1185">Reference proteome</keyword>
<sequence>MCVASPLCKRYYDCLHVNRDGFTINKAAGEIEGNHHELFNEAEVATAAEEKKAEIDPSQTWNKWCQIVAKIAIKSRQNLSKTIMALEACKAHK</sequence>
<accession>A0ABU6VDD9</accession>
<dbReference type="Proteomes" id="UP001341840">
    <property type="component" value="Unassembled WGS sequence"/>
</dbReference>
<evidence type="ECO:0000313" key="2">
    <source>
        <dbReference type="Proteomes" id="UP001341840"/>
    </source>
</evidence>
<comment type="caution">
    <text evidence="1">The sequence shown here is derived from an EMBL/GenBank/DDBJ whole genome shotgun (WGS) entry which is preliminary data.</text>
</comment>
<reference evidence="1 2" key="1">
    <citation type="journal article" date="2023" name="Plants (Basel)">
        <title>Bridging the Gap: Combining Genomics and Transcriptomics Approaches to Understand Stylosanthes scabra, an Orphan Legume from the Brazilian Caatinga.</title>
        <authorList>
            <person name="Ferreira-Neto J.R.C."/>
            <person name="da Silva M.D."/>
            <person name="Binneck E."/>
            <person name="de Melo N.F."/>
            <person name="da Silva R.H."/>
            <person name="de Melo A.L.T.M."/>
            <person name="Pandolfi V."/>
            <person name="Bustamante F.O."/>
            <person name="Brasileiro-Vidal A.C."/>
            <person name="Benko-Iseppon A.M."/>
        </authorList>
    </citation>
    <scope>NUCLEOTIDE SEQUENCE [LARGE SCALE GENOMIC DNA]</scope>
    <source>
        <tissue evidence="1">Leaves</tissue>
    </source>
</reference>
<gene>
    <name evidence="1" type="ORF">PIB30_029118</name>
</gene>
<proteinExistence type="predicted"/>
<dbReference type="EMBL" id="JASCZI010151152">
    <property type="protein sequence ID" value="MED6170258.1"/>
    <property type="molecule type" value="Genomic_DNA"/>
</dbReference>
<organism evidence="1 2">
    <name type="scientific">Stylosanthes scabra</name>
    <dbReference type="NCBI Taxonomy" id="79078"/>
    <lineage>
        <taxon>Eukaryota</taxon>
        <taxon>Viridiplantae</taxon>
        <taxon>Streptophyta</taxon>
        <taxon>Embryophyta</taxon>
        <taxon>Tracheophyta</taxon>
        <taxon>Spermatophyta</taxon>
        <taxon>Magnoliopsida</taxon>
        <taxon>eudicotyledons</taxon>
        <taxon>Gunneridae</taxon>
        <taxon>Pentapetalae</taxon>
        <taxon>rosids</taxon>
        <taxon>fabids</taxon>
        <taxon>Fabales</taxon>
        <taxon>Fabaceae</taxon>
        <taxon>Papilionoideae</taxon>
        <taxon>50 kb inversion clade</taxon>
        <taxon>dalbergioids sensu lato</taxon>
        <taxon>Dalbergieae</taxon>
        <taxon>Pterocarpus clade</taxon>
        <taxon>Stylosanthes</taxon>
    </lineage>
</organism>
<name>A0ABU6VDD9_9FABA</name>